<accession>A0A4Q0PGV6</accession>
<dbReference type="GO" id="GO:0004497">
    <property type="term" value="F:monooxygenase activity"/>
    <property type="evidence" value="ECO:0007669"/>
    <property type="project" value="UniProtKB-KW"/>
</dbReference>
<evidence type="ECO:0000313" key="2">
    <source>
        <dbReference type="EMBL" id="RXG25459.1"/>
    </source>
</evidence>
<dbReference type="Gene3D" id="3.30.70.100">
    <property type="match status" value="1"/>
</dbReference>
<dbReference type="RefSeq" id="WP_164917879.1">
    <property type="nucleotide sequence ID" value="NZ_QOVL01000022.1"/>
</dbReference>
<reference evidence="2 3" key="1">
    <citation type="submission" date="2018-07" db="EMBL/GenBank/DDBJ databases">
        <title>Leeuwenhoekiella genomics.</title>
        <authorList>
            <person name="Tahon G."/>
            <person name="Willems A."/>
        </authorList>
    </citation>
    <scope>NUCLEOTIDE SEQUENCE [LARGE SCALE GENOMIC DNA]</scope>
    <source>
        <strain evidence="2 3">LMG 1345</strain>
    </source>
</reference>
<dbReference type="InterPro" id="IPR011008">
    <property type="entry name" value="Dimeric_a/b-barrel"/>
</dbReference>
<organism evidence="2 3">
    <name type="scientific">Leeuwenhoekiella marinoflava</name>
    <dbReference type="NCBI Taxonomy" id="988"/>
    <lineage>
        <taxon>Bacteria</taxon>
        <taxon>Pseudomonadati</taxon>
        <taxon>Bacteroidota</taxon>
        <taxon>Flavobacteriia</taxon>
        <taxon>Flavobacteriales</taxon>
        <taxon>Flavobacteriaceae</taxon>
        <taxon>Leeuwenhoekiella</taxon>
    </lineage>
</organism>
<evidence type="ECO:0000259" key="1">
    <source>
        <dbReference type="Pfam" id="PF03992"/>
    </source>
</evidence>
<dbReference type="SUPFAM" id="SSF54909">
    <property type="entry name" value="Dimeric alpha+beta barrel"/>
    <property type="match status" value="1"/>
</dbReference>
<evidence type="ECO:0000313" key="3">
    <source>
        <dbReference type="Proteomes" id="UP000290608"/>
    </source>
</evidence>
<dbReference type="AlphaFoldDB" id="A0A4Q0PGV6"/>
<feature type="domain" description="ABM" evidence="1">
    <location>
        <begin position="5"/>
        <end position="68"/>
    </location>
</feature>
<dbReference type="InterPro" id="IPR007138">
    <property type="entry name" value="ABM_dom"/>
</dbReference>
<gene>
    <name evidence="2" type="ORF">DSL99_3494</name>
</gene>
<dbReference type="Proteomes" id="UP000290608">
    <property type="component" value="Unassembled WGS sequence"/>
</dbReference>
<protein>
    <submittedName>
        <fullName evidence="2">Antibiotic biosynthesis monooxygenase</fullName>
    </submittedName>
</protein>
<proteinExistence type="predicted"/>
<dbReference type="STRING" id="1122159.SAMN02745246_03592"/>
<name>A0A4Q0PGV6_9FLAO</name>
<keyword evidence="2" id="KW-0560">Oxidoreductase</keyword>
<comment type="caution">
    <text evidence="2">The sequence shown here is derived from an EMBL/GenBank/DDBJ whole genome shotgun (WGS) entry which is preliminary data.</text>
</comment>
<dbReference type="EMBL" id="QOVL01000022">
    <property type="protein sequence ID" value="RXG25459.1"/>
    <property type="molecule type" value="Genomic_DNA"/>
</dbReference>
<sequence>MQNTYYVIVRFNIQQEQFQTLHSLITAFFEQEVHAATGFISSQILVSEDKTLVTNYATWESKETFDTFAEEVVPKSEISKKIADFNPVRETFYEFEYLEKSTS</sequence>
<keyword evidence="2" id="KW-0503">Monooxygenase</keyword>
<dbReference type="Pfam" id="PF03992">
    <property type="entry name" value="ABM"/>
    <property type="match status" value="1"/>
</dbReference>